<dbReference type="InterPro" id="IPR007219">
    <property type="entry name" value="XnlR_reg_dom"/>
</dbReference>
<dbReference type="PANTHER" id="PTHR46910:SF18">
    <property type="entry name" value="ZN(II)2CYS6 TRANSCRIPTION FACTOR (EUROFUNG)"/>
    <property type="match status" value="1"/>
</dbReference>
<evidence type="ECO:0000259" key="4">
    <source>
        <dbReference type="PROSITE" id="PS50048"/>
    </source>
</evidence>
<evidence type="ECO:0000313" key="5">
    <source>
        <dbReference type="EMBL" id="KAK2600150.1"/>
    </source>
</evidence>
<dbReference type="GO" id="GO:0003677">
    <property type="term" value="F:DNA binding"/>
    <property type="evidence" value="ECO:0007669"/>
    <property type="project" value="InterPro"/>
</dbReference>
<evidence type="ECO:0000256" key="3">
    <source>
        <dbReference type="SAM" id="MobiDB-lite"/>
    </source>
</evidence>
<feature type="compositionally biased region" description="Low complexity" evidence="3">
    <location>
        <begin position="76"/>
        <end position="87"/>
    </location>
</feature>
<dbReference type="SMART" id="SM00066">
    <property type="entry name" value="GAL4"/>
    <property type="match status" value="1"/>
</dbReference>
<gene>
    <name evidence="5" type="ORF">QQS21_005095</name>
</gene>
<keyword evidence="6" id="KW-1185">Reference proteome</keyword>
<dbReference type="InterPro" id="IPR050987">
    <property type="entry name" value="AtrR-like"/>
</dbReference>
<dbReference type="Gene3D" id="4.10.240.10">
    <property type="entry name" value="Zn(2)-C6 fungal-type DNA-binding domain"/>
    <property type="match status" value="1"/>
</dbReference>
<keyword evidence="2" id="KW-0539">Nucleus</keyword>
<evidence type="ECO:0000256" key="1">
    <source>
        <dbReference type="ARBA" id="ARBA00022723"/>
    </source>
</evidence>
<feature type="compositionally biased region" description="Polar residues" evidence="3">
    <location>
        <begin position="88"/>
        <end position="102"/>
    </location>
</feature>
<sequence>MPTGSTARTNSKVKRRRVTQACDYCHERSIKCASAGGSDVKSCQNCHDFGHACTYNRTPRRRGVPPRAVNLETSRTDATTSPTTSFSRTQPTSPVAPKATSQMPVCSPVQNQNLENAWVAPFIASQGVIVDLVELYFEIIYPIFPFFHQQSFTRRISRADYVNDKSLFAVTMAVCSLVSSRVRDGAVSNPHWDLSTIQAISPRIFDAAAKNQLADQTPNTGLNTMRAHALLAVASIQNGKIEDLHFHLGTYHTLVAMGALHDESNWPKYIGNIEREERRRLFWSMYTLDIYVAVVWGGIIRCREKQSNVSYPLEMCDDMISDRSMSQPMLEQPIFVPTACDHSSHISPDCWLSGWNFITDIYRILEHALTRLREFRRNSLYPMSRDIFDDQMSTTTEASVGERVLQKYHNLPVCYKETPVMTFEPEKDRYAFQAANITGSLQLLRMVLLAAGGASIDARCVVAREVMDAFMSVPLSYLLAISTPLLHHLGGIGAILGSVIVEKSVGEAEYRTVQSILLSMAQLLENLEMIPRSSGASQNLRDRVARIEQHIELQRSLSVSQTELMHQVQSQTDAFVIDTNTAKGLPYTQVTPVMDQNQAVLQMEMPDLLGPLAWPLDFGQHGN</sequence>
<name>A0AAJ0FZD2_9HYPO</name>
<evidence type="ECO:0000313" key="6">
    <source>
        <dbReference type="Proteomes" id="UP001251528"/>
    </source>
</evidence>
<dbReference type="Pfam" id="PF04082">
    <property type="entry name" value="Fungal_trans"/>
    <property type="match status" value="1"/>
</dbReference>
<dbReference type="Proteomes" id="UP001251528">
    <property type="component" value="Unassembled WGS sequence"/>
</dbReference>
<dbReference type="InterPro" id="IPR036864">
    <property type="entry name" value="Zn2-C6_fun-type_DNA-bd_sf"/>
</dbReference>
<dbReference type="GO" id="GO:0000981">
    <property type="term" value="F:DNA-binding transcription factor activity, RNA polymerase II-specific"/>
    <property type="evidence" value="ECO:0007669"/>
    <property type="project" value="InterPro"/>
</dbReference>
<dbReference type="SUPFAM" id="SSF57701">
    <property type="entry name" value="Zn2/Cys6 DNA-binding domain"/>
    <property type="match status" value="1"/>
</dbReference>
<dbReference type="CDD" id="cd00067">
    <property type="entry name" value="GAL4"/>
    <property type="match status" value="1"/>
</dbReference>
<protein>
    <recommendedName>
        <fullName evidence="4">Zn(2)-C6 fungal-type domain-containing protein</fullName>
    </recommendedName>
</protein>
<dbReference type="PROSITE" id="PS50048">
    <property type="entry name" value="ZN2_CY6_FUNGAL_2"/>
    <property type="match status" value="1"/>
</dbReference>
<comment type="caution">
    <text evidence="5">The sequence shown here is derived from an EMBL/GenBank/DDBJ whole genome shotgun (WGS) entry which is preliminary data.</text>
</comment>
<dbReference type="AlphaFoldDB" id="A0AAJ0FZD2"/>
<accession>A0AAJ0FZD2</accession>
<keyword evidence="1" id="KW-0479">Metal-binding</keyword>
<dbReference type="EMBL" id="JASWJB010000081">
    <property type="protein sequence ID" value="KAK2600150.1"/>
    <property type="molecule type" value="Genomic_DNA"/>
</dbReference>
<organism evidence="5 6">
    <name type="scientific">Conoideocrella luteorostrata</name>
    <dbReference type="NCBI Taxonomy" id="1105319"/>
    <lineage>
        <taxon>Eukaryota</taxon>
        <taxon>Fungi</taxon>
        <taxon>Dikarya</taxon>
        <taxon>Ascomycota</taxon>
        <taxon>Pezizomycotina</taxon>
        <taxon>Sordariomycetes</taxon>
        <taxon>Hypocreomycetidae</taxon>
        <taxon>Hypocreales</taxon>
        <taxon>Clavicipitaceae</taxon>
        <taxon>Conoideocrella</taxon>
    </lineage>
</organism>
<dbReference type="GO" id="GO:0006351">
    <property type="term" value="P:DNA-templated transcription"/>
    <property type="evidence" value="ECO:0007669"/>
    <property type="project" value="InterPro"/>
</dbReference>
<evidence type="ECO:0000256" key="2">
    <source>
        <dbReference type="ARBA" id="ARBA00023242"/>
    </source>
</evidence>
<feature type="domain" description="Zn(2)-C6 fungal-type" evidence="4">
    <location>
        <begin position="21"/>
        <end position="55"/>
    </location>
</feature>
<feature type="region of interest" description="Disordered" evidence="3">
    <location>
        <begin position="60"/>
        <end position="102"/>
    </location>
</feature>
<dbReference type="PANTHER" id="PTHR46910">
    <property type="entry name" value="TRANSCRIPTION FACTOR PDR1"/>
    <property type="match status" value="1"/>
</dbReference>
<proteinExistence type="predicted"/>
<reference evidence="5" key="1">
    <citation type="submission" date="2023-06" db="EMBL/GenBank/DDBJ databases">
        <title>Conoideocrella luteorostrata (Hypocreales: Clavicipitaceae), a potential biocontrol fungus for elongate hemlock scale in United States Christmas tree production areas.</title>
        <authorList>
            <person name="Barrett H."/>
            <person name="Lovett B."/>
            <person name="Macias A.M."/>
            <person name="Stajich J.E."/>
            <person name="Kasson M.T."/>
        </authorList>
    </citation>
    <scope>NUCLEOTIDE SEQUENCE</scope>
    <source>
        <strain evidence="5">ARSEF 14590</strain>
    </source>
</reference>
<dbReference type="CDD" id="cd12148">
    <property type="entry name" value="fungal_TF_MHR"/>
    <property type="match status" value="1"/>
</dbReference>
<dbReference type="GO" id="GO:0008270">
    <property type="term" value="F:zinc ion binding"/>
    <property type="evidence" value="ECO:0007669"/>
    <property type="project" value="InterPro"/>
</dbReference>
<dbReference type="InterPro" id="IPR001138">
    <property type="entry name" value="Zn2Cys6_DnaBD"/>
</dbReference>